<keyword evidence="2 8" id="KW-0963">Cytoplasm</keyword>
<keyword evidence="5 8" id="KW-0067">ATP-binding</keyword>
<evidence type="ECO:0000313" key="12">
    <source>
        <dbReference type="Proteomes" id="UP001597295"/>
    </source>
</evidence>
<feature type="short sequence motif" description="'HIGH' region" evidence="8">
    <location>
        <begin position="9"/>
        <end position="19"/>
    </location>
</feature>
<dbReference type="InterPro" id="IPR020751">
    <property type="entry name" value="aa-tRNA-synth_I_codon-bd_sub2"/>
</dbReference>
<dbReference type="PRINTS" id="PR00987">
    <property type="entry name" value="TRNASYNTHGLU"/>
</dbReference>
<dbReference type="InterPro" id="IPR000924">
    <property type="entry name" value="Glu/Gln-tRNA-synth"/>
</dbReference>
<keyword evidence="6 8" id="KW-0648">Protein biosynthesis</keyword>
<comment type="catalytic activity">
    <reaction evidence="8">
        <text>tRNA(Glu) + L-glutamate + ATP = L-glutamyl-tRNA(Glu) + AMP + diphosphate</text>
        <dbReference type="Rhea" id="RHEA:23540"/>
        <dbReference type="Rhea" id="RHEA-COMP:9663"/>
        <dbReference type="Rhea" id="RHEA-COMP:9680"/>
        <dbReference type="ChEBI" id="CHEBI:29985"/>
        <dbReference type="ChEBI" id="CHEBI:30616"/>
        <dbReference type="ChEBI" id="CHEBI:33019"/>
        <dbReference type="ChEBI" id="CHEBI:78442"/>
        <dbReference type="ChEBI" id="CHEBI:78520"/>
        <dbReference type="ChEBI" id="CHEBI:456215"/>
        <dbReference type="EC" id="6.1.1.17"/>
    </reaction>
</comment>
<dbReference type="InterPro" id="IPR049940">
    <property type="entry name" value="GluQ/Sye"/>
</dbReference>
<reference evidence="12" key="1">
    <citation type="journal article" date="2019" name="Int. J. Syst. Evol. Microbiol.">
        <title>The Global Catalogue of Microorganisms (GCM) 10K type strain sequencing project: providing services to taxonomists for standard genome sequencing and annotation.</title>
        <authorList>
            <consortium name="The Broad Institute Genomics Platform"/>
            <consortium name="The Broad Institute Genome Sequencing Center for Infectious Disease"/>
            <person name="Wu L."/>
            <person name="Ma J."/>
        </authorList>
    </citation>
    <scope>NUCLEOTIDE SEQUENCE [LARGE SCALE GENOMIC DNA]</scope>
    <source>
        <strain evidence="12">CGMCC 1.19062</strain>
    </source>
</reference>
<dbReference type="SUPFAM" id="SSF52374">
    <property type="entry name" value="Nucleotidylyl transferase"/>
    <property type="match status" value="1"/>
</dbReference>
<dbReference type="InterPro" id="IPR045462">
    <property type="entry name" value="aa-tRNA-synth_I_cd-bd"/>
</dbReference>
<comment type="subcellular location">
    <subcellularLocation>
        <location evidence="8">Cytoplasm</location>
    </subcellularLocation>
</comment>
<feature type="domain" description="Glutamyl/glutaminyl-tRNA synthetase class Ib catalytic" evidence="9">
    <location>
        <begin position="4"/>
        <end position="306"/>
    </location>
</feature>
<evidence type="ECO:0000313" key="11">
    <source>
        <dbReference type="EMBL" id="MFD2264676.1"/>
    </source>
</evidence>
<dbReference type="CDD" id="cd00808">
    <property type="entry name" value="GluRS_core"/>
    <property type="match status" value="1"/>
</dbReference>
<evidence type="ECO:0000256" key="8">
    <source>
        <dbReference type="HAMAP-Rule" id="MF_00022"/>
    </source>
</evidence>
<dbReference type="InterPro" id="IPR001412">
    <property type="entry name" value="aa-tRNA-synth_I_CS"/>
</dbReference>
<feature type="binding site" evidence="8">
    <location>
        <position position="241"/>
    </location>
    <ligand>
        <name>ATP</name>
        <dbReference type="ChEBI" id="CHEBI:30616"/>
    </ligand>
</feature>
<evidence type="ECO:0000259" key="10">
    <source>
        <dbReference type="Pfam" id="PF19269"/>
    </source>
</evidence>
<dbReference type="Proteomes" id="UP001597295">
    <property type="component" value="Unassembled WGS sequence"/>
</dbReference>
<dbReference type="Gene3D" id="3.40.50.620">
    <property type="entry name" value="HUPs"/>
    <property type="match status" value="1"/>
</dbReference>
<dbReference type="NCBIfam" id="TIGR00464">
    <property type="entry name" value="gltX_bact"/>
    <property type="match status" value="1"/>
</dbReference>
<comment type="caution">
    <text evidence="8">Lacks conserved residue(s) required for the propagation of feature annotation.</text>
</comment>
<evidence type="ECO:0000259" key="9">
    <source>
        <dbReference type="Pfam" id="PF00749"/>
    </source>
</evidence>
<dbReference type="SUPFAM" id="SSF48163">
    <property type="entry name" value="An anticodon-binding domain of class I aminoacyl-tRNA synthetases"/>
    <property type="match status" value="1"/>
</dbReference>
<evidence type="ECO:0000256" key="6">
    <source>
        <dbReference type="ARBA" id="ARBA00022917"/>
    </source>
</evidence>
<dbReference type="GO" id="GO:0004818">
    <property type="term" value="F:glutamate-tRNA ligase activity"/>
    <property type="evidence" value="ECO:0007669"/>
    <property type="project" value="UniProtKB-EC"/>
</dbReference>
<dbReference type="InterPro" id="IPR004527">
    <property type="entry name" value="Glu-tRNA-ligase_bac/mito"/>
</dbReference>
<keyword evidence="12" id="KW-1185">Reference proteome</keyword>
<dbReference type="InterPro" id="IPR033910">
    <property type="entry name" value="GluRS_core"/>
</dbReference>
<feature type="domain" description="Aminoacyl-tRNA synthetase class I anticodon-binding" evidence="10">
    <location>
        <begin position="321"/>
        <end position="466"/>
    </location>
</feature>
<sequence length="467" mass="51340">MSTVTRFAPSPTGLLHIGGARTALFNWLFAKKHGGKFILRIDDTDRERSTEEATAAILSGLQWLGIRWDDGPFYQHQLLARHMAVAQEMLAKGLAYKCFATQDDLTAMRAAAVAANRPPRYDGRWRDRPESDAPAGAPYVIRLKAPQNGETVIEDMILGSVTFRNAELDDFILLRADGSPTYMLSTVVDDHDLGVTHVIRGNEHLPNAARQLQLIRALGWAEPTYAHIPLIHGVDGTKLSKRHGAVGVEYYRDMGFLPDAMCDYLMRLGWAPGAEHPHLTKDQAAPLFDLSHVSKGPARFDLDALTSANFHFIKEAEPAYLADVARPFFEKELSRSLSDAERDLLVKALPGLKERAKTLPHLAESGAFYFRSRPIPMEEAAQALLDIDAKERLRLVRAKLGELADWSHDPIAAAIKAAVGELGVKFPAVGLPLRAALTGRTNSPGVADVLDLLGRDEALARLDEALS</sequence>
<dbReference type="EMBL" id="JBHUIP010000014">
    <property type="protein sequence ID" value="MFD2264676.1"/>
    <property type="molecule type" value="Genomic_DNA"/>
</dbReference>
<dbReference type="InterPro" id="IPR014729">
    <property type="entry name" value="Rossmann-like_a/b/a_fold"/>
</dbReference>
<accession>A0ABW5DXI1</accession>
<evidence type="ECO:0000256" key="1">
    <source>
        <dbReference type="ARBA" id="ARBA00007894"/>
    </source>
</evidence>
<protein>
    <recommendedName>
        <fullName evidence="8">Glutamate--tRNA ligase</fullName>
        <ecNumber evidence="8">6.1.1.17</ecNumber>
    </recommendedName>
    <alternativeName>
        <fullName evidence="8">Glutamyl-tRNA synthetase</fullName>
        <shortName evidence="8">GluRS</shortName>
    </alternativeName>
</protein>
<dbReference type="PROSITE" id="PS00178">
    <property type="entry name" value="AA_TRNA_LIGASE_I"/>
    <property type="match status" value="1"/>
</dbReference>
<dbReference type="RefSeq" id="WP_379877786.1">
    <property type="nucleotide sequence ID" value="NZ_JBHUIP010000014.1"/>
</dbReference>
<dbReference type="PANTHER" id="PTHR43311:SF2">
    <property type="entry name" value="GLUTAMATE--TRNA LIGASE, MITOCHONDRIAL-RELATED"/>
    <property type="match status" value="1"/>
</dbReference>
<feature type="short sequence motif" description="'KMSKS' region" evidence="8">
    <location>
        <begin position="238"/>
        <end position="242"/>
    </location>
</feature>
<dbReference type="Gene3D" id="1.10.10.350">
    <property type="match status" value="1"/>
</dbReference>
<dbReference type="Pfam" id="PF19269">
    <property type="entry name" value="Anticodon_2"/>
    <property type="match status" value="1"/>
</dbReference>
<dbReference type="HAMAP" id="MF_00022">
    <property type="entry name" value="Glu_tRNA_synth_type1"/>
    <property type="match status" value="1"/>
</dbReference>
<comment type="function">
    <text evidence="8">Catalyzes the attachment of glutamate to tRNA(Glu) in a two-step reaction: glutamate is first activated by ATP to form Glu-AMP and then transferred to the acceptor end of tRNA(Glu).</text>
</comment>
<keyword evidence="4 8" id="KW-0547">Nucleotide-binding</keyword>
<evidence type="ECO:0000256" key="5">
    <source>
        <dbReference type="ARBA" id="ARBA00022840"/>
    </source>
</evidence>
<dbReference type="PANTHER" id="PTHR43311">
    <property type="entry name" value="GLUTAMATE--TRNA LIGASE"/>
    <property type="match status" value="1"/>
</dbReference>
<organism evidence="11 12">
    <name type="scientific">Lacibacterium aquatile</name>
    <dbReference type="NCBI Taxonomy" id="1168082"/>
    <lineage>
        <taxon>Bacteria</taxon>
        <taxon>Pseudomonadati</taxon>
        <taxon>Pseudomonadota</taxon>
        <taxon>Alphaproteobacteria</taxon>
        <taxon>Rhodospirillales</taxon>
        <taxon>Rhodospirillaceae</taxon>
    </lineage>
</organism>
<evidence type="ECO:0000256" key="4">
    <source>
        <dbReference type="ARBA" id="ARBA00022741"/>
    </source>
</evidence>
<dbReference type="InterPro" id="IPR008925">
    <property type="entry name" value="aa_tRNA-synth_I_cd-bd_sf"/>
</dbReference>
<evidence type="ECO:0000256" key="2">
    <source>
        <dbReference type="ARBA" id="ARBA00022490"/>
    </source>
</evidence>
<gene>
    <name evidence="8 11" type="primary">gltX</name>
    <name evidence="11" type="ORF">ACFSM5_17355</name>
</gene>
<keyword evidence="7 8" id="KW-0030">Aminoacyl-tRNA synthetase</keyword>
<evidence type="ECO:0000256" key="7">
    <source>
        <dbReference type="ARBA" id="ARBA00023146"/>
    </source>
</evidence>
<proteinExistence type="inferred from homology"/>
<comment type="subunit">
    <text evidence="8">Monomer.</text>
</comment>
<comment type="caution">
    <text evidence="11">The sequence shown here is derived from an EMBL/GenBank/DDBJ whole genome shotgun (WGS) entry which is preliminary data.</text>
</comment>
<dbReference type="Pfam" id="PF00749">
    <property type="entry name" value="tRNA-synt_1c"/>
    <property type="match status" value="1"/>
</dbReference>
<comment type="similarity">
    <text evidence="1 8">Belongs to the class-I aminoacyl-tRNA synthetase family. Glutamate--tRNA ligase type 1 subfamily.</text>
</comment>
<dbReference type="InterPro" id="IPR020058">
    <property type="entry name" value="Glu/Gln-tRNA-synth_Ib_cat-dom"/>
</dbReference>
<keyword evidence="3 8" id="KW-0436">Ligase</keyword>
<name>A0ABW5DXI1_9PROT</name>
<evidence type="ECO:0000256" key="3">
    <source>
        <dbReference type="ARBA" id="ARBA00022598"/>
    </source>
</evidence>
<dbReference type="EC" id="6.1.1.17" evidence="8"/>